<dbReference type="InterPro" id="IPR003593">
    <property type="entry name" value="AAA+_ATPase"/>
</dbReference>
<dbReference type="SUPFAM" id="SSF52540">
    <property type="entry name" value="P-loop containing nucleoside triphosphate hydrolases"/>
    <property type="match status" value="1"/>
</dbReference>
<name>A0A220MM86_9BACL</name>
<gene>
    <name evidence="7" type="ORF">BP422_23375</name>
</gene>
<dbReference type="AlphaFoldDB" id="A0A220MM86"/>
<dbReference type="InterPro" id="IPR058031">
    <property type="entry name" value="AAA_lid_NorR"/>
</dbReference>
<dbReference type="PROSITE" id="PS00688">
    <property type="entry name" value="SIGMA54_INTERACT_3"/>
    <property type="match status" value="1"/>
</dbReference>
<evidence type="ECO:0000313" key="7">
    <source>
        <dbReference type="EMBL" id="ASJ56236.1"/>
    </source>
</evidence>
<dbReference type="FunFam" id="3.40.50.300:FF:000006">
    <property type="entry name" value="DNA-binding transcriptional regulator NtrC"/>
    <property type="match status" value="1"/>
</dbReference>
<dbReference type="GO" id="GO:0005524">
    <property type="term" value="F:ATP binding"/>
    <property type="evidence" value="ECO:0007669"/>
    <property type="project" value="UniProtKB-KW"/>
</dbReference>
<dbReference type="KEGG" id="bfm:BP422_23375"/>
<accession>A0A220MM86</accession>
<dbReference type="InterPro" id="IPR025943">
    <property type="entry name" value="Sigma_54_int_dom_ATP-bd_2"/>
</dbReference>
<evidence type="ECO:0000256" key="1">
    <source>
        <dbReference type="ARBA" id="ARBA00022741"/>
    </source>
</evidence>
<dbReference type="RefSeq" id="WP_088909819.1">
    <property type="nucleotide sequence ID" value="NZ_CP018145.1"/>
</dbReference>
<keyword evidence="4" id="KW-0238">DNA-binding</keyword>
<sequence>MTEFSRIEEFIQSYADNISKVLGLDVTILDEQGIRVSGTGYYQELIGLPAPEGSFFRMILQTGQPGMIFDMKKNESECGNCKFLQQCRELATIGFPVHKREKTVGVIGIIGFSPEQKEKMLHHSEKWMPFLQHTSSLIEHKLLELDAEREKSCNIQEEMPKASVHPVYFAQLIGAETGLRDVIAKAKKVTNSISTVLIRGESGTGKELLAKAIHCESGRSRQPFVAVNCAAIPETLLESELFGYEGGAFTGSRREGKPGKFELAHKGTIFLDEVGDIPLSLQPKLLRVLQEKTVDRVGGVKTLGVDVRVIAATHRDLESMVREGTFREDLYYRLNVIPLRLKPLRERTEDIALYLQHFLYRYGTLLQKGRLELEAQLVQRLQAYEWPGNIRQLENAVEYMVNMAEGQVIGNEELPEYLLLEDEPTTVDSDLGLEKLVAEYERSILQRYLNAGKYGQDKAAIANELQISLSTLYRKMEKYGLEKG</sequence>
<dbReference type="Pfam" id="PF02954">
    <property type="entry name" value="HTH_8"/>
    <property type="match status" value="1"/>
</dbReference>
<dbReference type="Gene3D" id="3.40.50.300">
    <property type="entry name" value="P-loop containing nucleotide triphosphate hydrolases"/>
    <property type="match status" value="1"/>
</dbReference>
<dbReference type="SUPFAM" id="SSF46689">
    <property type="entry name" value="Homeodomain-like"/>
    <property type="match status" value="1"/>
</dbReference>
<keyword evidence="1" id="KW-0547">Nucleotide-binding</keyword>
<evidence type="ECO:0000313" key="8">
    <source>
        <dbReference type="Proteomes" id="UP000197781"/>
    </source>
</evidence>
<dbReference type="GO" id="GO:0043565">
    <property type="term" value="F:sequence-specific DNA binding"/>
    <property type="evidence" value="ECO:0007669"/>
    <property type="project" value="InterPro"/>
</dbReference>
<evidence type="ECO:0000259" key="6">
    <source>
        <dbReference type="PROSITE" id="PS50045"/>
    </source>
</evidence>
<organism evidence="7 8">
    <name type="scientific">Brevibacillus formosus</name>
    <dbReference type="NCBI Taxonomy" id="54913"/>
    <lineage>
        <taxon>Bacteria</taxon>
        <taxon>Bacillati</taxon>
        <taxon>Bacillota</taxon>
        <taxon>Bacilli</taxon>
        <taxon>Bacillales</taxon>
        <taxon>Paenibacillaceae</taxon>
        <taxon>Brevibacillus</taxon>
    </lineage>
</organism>
<keyword evidence="5" id="KW-0804">Transcription</keyword>
<dbReference type="InterPro" id="IPR002078">
    <property type="entry name" value="Sigma_54_int"/>
</dbReference>
<dbReference type="Pfam" id="PF25601">
    <property type="entry name" value="AAA_lid_14"/>
    <property type="match status" value="1"/>
</dbReference>
<dbReference type="InterPro" id="IPR025944">
    <property type="entry name" value="Sigma_54_int_dom_CS"/>
</dbReference>
<dbReference type="Proteomes" id="UP000197781">
    <property type="component" value="Chromosome"/>
</dbReference>
<dbReference type="PANTHER" id="PTHR32071">
    <property type="entry name" value="TRANSCRIPTIONAL REGULATORY PROTEIN"/>
    <property type="match status" value="1"/>
</dbReference>
<dbReference type="InterPro" id="IPR009057">
    <property type="entry name" value="Homeodomain-like_sf"/>
</dbReference>
<dbReference type="PROSITE" id="PS00676">
    <property type="entry name" value="SIGMA54_INTERACT_2"/>
    <property type="match status" value="1"/>
</dbReference>
<reference evidence="7 8" key="1">
    <citation type="submission" date="2016-11" db="EMBL/GenBank/DDBJ databases">
        <authorList>
            <person name="Jaros S."/>
            <person name="Januszkiewicz K."/>
            <person name="Wedrychowicz H."/>
        </authorList>
    </citation>
    <scope>NUCLEOTIDE SEQUENCE [LARGE SCALE GENOMIC DNA]</scope>
    <source>
        <strain evidence="7 8">NF2</strain>
    </source>
</reference>
<evidence type="ECO:0000256" key="3">
    <source>
        <dbReference type="ARBA" id="ARBA00023015"/>
    </source>
</evidence>
<dbReference type="PROSITE" id="PS50045">
    <property type="entry name" value="SIGMA54_INTERACT_4"/>
    <property type="match status" value="1"/>
</dbReference>
<dbReference type="CDD" id="cd00009">
    <property type="entry name" value="AAA"/>
    <property type="match status" value="1"/>
</dbReference>
<dbReference type="InterPro" id="IPR027417">
    <property type="entry name" value="P-loop_NTPase"/>
</dbReference>
<dbReference type="Pfam" id="PF00158">
    <property type="entry name" value="Sigma54_activat"/>
    <property type="match status" value="1"/>
</dbReference>
<feature type="domain" description="Sigma-54 factor interaction" evidence="6">
    <location>
        <begin position="172"/>
        <end position="402"/>
    </location>
</feature>
<protein>
    <submittedName>
        <fullName evidence="7">Transcriptional regulator</fullName>
    </submittedName>
</protein>
<dbReference type="EMBL" id="CP018145">
    <property type="protein sequence ID" value="ASJ56236.1"/>
    <property type="molecule type" value="Genomic_DNA"/>
</dbReference>
<dbReference type="Gene3D" id="1.10.8.60">
    <property type="match status" value="1"/>
</dbReference>
<keyword evidence="2" id="KW-0067">ATP-binding</keyword>
<dbReference type="PANTHER" id="PTHR32071:SF57">
    <property type="entry name" value="C4-DICARBOXYLATE TRANSPORT TRANSCRIPTIONAL REGULATORY PROTEIN DCTD"/>
    <property type="match status" value="1"/>
</dbReference>
<dbReference type="InterPro" id="IPR002197">
    <property type="entry name" value="HTH_Fis"/>
</dbReference>
<evidence type="ECO:0000256" key="5">
    <source>
        <dbReference type="ARBA" id="ARBA00023163"/>
    </source>
</evidence>
<dbReference type="InterPro" id="IPR025662">
    <property type="entry name" value="Sigma_54_int_dom_ATP-bd_1"/>
</dbReference>
<dbReference type="PROSITE" id="PS00675">
    <property type="entry name" value="SIGMA54_INTERACT_1"/>
    <property type="match status" value="1"/>
</dbReference>
<dbReference type="GO" id="GO:0006355">
    <property type="term" value="P:regulation of DNA-templated transcription"/>
    <property type="evidence" value="ECO:0007669"/>
    <property type="project" value="InterPro"/>
</dbReference>
<evidence type="ECO:0000256" key="4">
    <source>
        <dbReference type="ARBA" id="ARBA00023125"/>
    </source>
</evidence>
<dbReference type="SMART" id="SM00382">
    <property type="entry name" value="AAA"/>
    <property type="match status" value="1"/>
</dbReference>
<dbReference type="Gene3D" id="1.10.10.60">
    <property type="entry name" value="Homeodomain-like"/>
    <property type="match status" value="1"/>
</dbReference>
<keyword evidence="3" id="KW-0805">Transcription regulation</keyword>
<evidence type="ECO:0000256" key="2">
    <source>
        <dbReference type="ARBA" id="ARBA00022840"/>
    </source>
</evidence>
<proteinExistence type="predicted"/>